<dbReference type="InterPro" id="IPR036388">
    <property type="entry name" value="WH-like_DNA-bd_sf"/>
</dbReference>
<dbReference type="InterPro" id="IPR036390">
    <property type="entry name" value="WH_DNA-bd_sf"/>
</dbReference>
<dbReference type="FunFam" id="1.10.10.10:FF:000038">
    <property type="entry name" value="Glycine cleavage system transcriptional activator"/>
    <property type="match status" value="1"/>
</dbReference>
<reference evidence="6 7" key="1">
    <citation type="submission" date="2018-04" db="EMBL/GenBank/DDBJ databases">
        <title>Genomic Encyclopedia of Archaeal and Bacterial Type Strains, Phase II (KMG-II): from individual species to whole genera.</title>
        <authorList>
            <person name="Goeker M."/>
        </authorList>
    </citation>
    <scope>NUCLEOTIDE SEQUENCE [LARGE SCALE GENOMIC DNA]</scope>
    <source>
        <strain evidence="6 7">DSM 25521</strain>
    </source>
</reference>
<evidence type="ECO:0000313" key="7">
    <source>
        <dbReference type="Proteomes" id="UP000241808"/>
    </source>
</evidence>
<evidence type="ECO:0000259" key="5">
    <source>
        <dbReference type="PROSITE" id="PS50931"/>
    </source>
</evidence>
<dbReference type="OrthoDB" id="9793571at2"/>
<dbReference type="PRINTS" id="PR00039">
    <property type="entry name" value="HTHLYSR"/>
</dbReference>
<dbReference type="InterPro" id="IPR000847">
    <property type="entry name" value="LysR_HTH_N"/>
</dbReference>
<dbReference type="SUPFAM" id="SSF46785">
    <property type="entry name" value="Winged helix' DNA-binding domain"/>
    <property type="match status" value="1"/>
</dbReference>
<evidence type="ECO:0000256" key="2">
    <source>
        <dbReference type="ARBA" id="ARBA00023015"/>
    </source>
</evidence>
<keyword evidence="3 6" id="KW-0238">DNA-binding</keyword>
<dbReference type="GO" id="GO:0003700">
    <property type="term" value="F:DNA-binding transcription factor activity"/>
    <property type="evidence" value="ECO:0007669"/>
    <property type="project" value="InterPro"/>
</dbReference>
<comment type="similarity">
    <text evidence="1">Belongs to the LysR transcriptional regulatory family.</text>
</comment>
<dbReference type="GO" id="GO:0043565">
    <property type="term" value="F:sequence-specific DNA binding"/>
    <property type="evidence" value="ECO:0007669"/>
    <property type="project" value="TreeGrafter"/>
</dbReference>
<dbReference type="RefSeq" id="WP_108174067.1">
    <property type="nucleotide sequence ID" value="NZ_PZZL01000001.1"/>
</dbReference>
<keyword evidence="2" id="KW-0805">Transcription regulation</keyword>
<dbReference type="Pfam" id="PF00126">
    <property type="entry name" value="HTH_1"/>
    <property type="match status" value="1"/>
</dbReference>
<dbReference type="EMBL" id="PZZL01000001">
    <property type="protein sequence ID" value="PTM61607.1"/>
    <property type="molecule type" value="Genomic_DNA"/>
</dbReference>
<proteinExistence type="inferred from homology"/>
<protein>
    <submittedName>
        <fullName evidence="6">DNA-binding transcriptional LysR family regulator</fullName>
    </submittedName>
</protein>
<dbReference type="AlphaFoldDB" id="A0A2T4ZHZ7"/>
<dbReference type="Pfam" id="PF03466">
    <property type="entry name" value="LysR_substrate"/>
    <property type="match status" value="1"/>
</dbReference>
<accession>A0A2T4ZHZ7</accession>
<organism evidence="6 7">
    <name type="scientific">Phreatobacter oligotrophus</name>
    <dbReference type="NCBI Taxonomy" id="1122261"/>
    <lineage>
        <taxon>Bacteria</taxon>
        <taxon>Pseudomonadati</taxon>
        <taxon>Pseudomonadota</taxon>
        <taxon>Alphaproteobacteria</taxon>
        <taxon>Hyphomicrobiales</taxon>
        <taxon>Phreatobacteraceae</taxon>
        <taxon>Phreatobacter</taxon>
    </lineage>
</organism>
<dbReference type="Gene3D" id="3.40.190.10">
    <property type="entry name" value="Periplasmic binding protein-like II"/>
    <property type="match status" value="2"/>
</dbReference>
<comment type="caution">
    <text evidence="6">The sequence shown here is derived from an EMBL/GenBank/DDBJ whole genome shotgun (WGS) entry which is preliminary data.</text>
</comment>
<dbReference type="Proteomes" id="UP000241808">
    <property type="component" value="Unassembled WGS sequence"/>
</dbReference>
<dbReference type="PROSITE" id="PS50931">
    <property type="entry name" value="HTH_LYSR"/>
    <property type="match status" value="1"/>
</dbReference>
<keyword evidence="7" id="KW-1185">Reference proteome</keyword>
<gene>
    <name evidence="6" type="ORF">C8P69_101277</name>
</gene>
<evidence type="ECO:0000313" key="6">
    <source>
        <dbReference type="EMBL" id="PTM61607.1"/>
    </source>
</evidence>
<evidence type="ECO:0000256" key="4">
    <source>
        <dbReference type="ARBA" id="ARBA00023163"/>
    </source>
</evidence>
<evidence type="ECO:0000256" key="3">
    <source>
        <dbReference type="ARBA" id="ARBA00023125"/>
    </source>
</evidence>
<dbReference type="InterPro" id="IPR005119">
    <property type="entry name" value="LysR_subst-bd"/>
</dbReference>
<keyword evidence="4" id="KW-0804">Transcription</keyword>
<dbReference type="Gene3D" id="1.10.10.10">
    <property type="entry name" value="Winged helix-like DNA-binding domain superfamily/Winged helix DNA-binding domain"/>
    <property type="match status" value="1"/>
</dbReference>
<dbReference type="FunFam" id="3.40.190.10:FF:000017">
    <property type="entry name" value="Glycine cleavage system transcriptional activator"/>
    <property type="match status" value="1"/>
</dbReference>
<evidence type="ECO:0000256" key="1">
    <source>
        <dbReference type="ARBA" id="ARBA00009437"/>
    </source>
</evidence>
<name>A0A2T4ZHZ7_9HYPH</name>
<dbReference type="SUPFAM" id="SSF53850">
    <property type="entry name" value="Periplasmic binding protein-like II"/>
    <property type="match status" value="1"/>
</dbReference>
<dbReference type="CDD" id="cd08432">
    <property type="entry name" value="PBP2_GcdR_TrpI_HvrB_AmpR_like"/>
    <property type="match status" value="1"/>
</dbReference>
<dbReference type="InterPro" id="IPR058163">
    <property type="entry name" value="LysR-type_TF_proteobact-type"/>
</dbReference>
<dbReference type="PANTHER" id="PTHR30537">
    <property type="entry name" value="HTH-TYPE TRANSCRIPTIONAL REGULATOR"/>
    <property type="match status" value="1"/>
</dbReference>
<feature type="domain" description="HTH lysR-type" evidence="5">
    <location>
        <begin position="4"/>
        <end position="61"/>
    </location>
</feature>
<sequence>MLNVPVNLLRVFEVAARTGSFRTAASQLGLTPSAISHAVRKLEETLGVPLFERAARSVRLTYEGEVLMRHVGRAFDDLRRGMEAVSARAPSLLRLHCAPSFAAQWLTPRLPSFLEAHPGTDVRLAAGTDYTRFTSDEFDADIVYGAPRAEGLVVMPLGEETITPVCSPALAASIRDARDLLGLSLIQSDTKQVQWSDWFAAQGVTETPRIGSRFDRSFLAILAAAQGLGVALESTRLVEAELASGRLVAPLAERSRPVRYVGHYLVHPRHTQPRKTLRQFSDWLQQQLLLAPVGPQGGHA</sequence>
<dbReference type="PANTHER" id="PTHR30537:SF58">
    <property type="entry name" value="HTH-TYPE TRANSCRIPTIONAL REGULATOR PERR"/>
    <property type="match status" value="1"/>
</dbReference>
<dbReference type="GO" id="GO:0006351">
    <property type="term" value="P:DNA-templated transcription"/>
    <property type="evidence" value="ECO:0007669"/>
    <property type="project" value="TreeGrafter"/>
</dbReference>